<reference evidence="7 9" key="2">
    <citation type="journal article" date="2011" name="PLoS Biol.">
        <title>Modernizing reference genome assemblies.</title>
        <authorList>
            <person name="Church D.M."/>
            <person name="Schneider V.A."/>
            <person name="Graves T."/>
            <person name="Auger K."/>
            <person name="Cunningham F."/>
            <person name="Bouk N."/>
            <person name="Chen H.C."/>
            <person name="Agarwala R."/>
            <person name="McLaren W.M."/>
            <person name="Ritchie G.R."/>
            <person name="Albracht D."/>
            <person name="Kremitzki M."/>
            <person name="Rock S."/>
            <person name="Kotkiewicz H."/>
            <person name="Kremitzki C."/>
            <person name="Wollam A."/>
            <person name="Trani L."/>
            <person name="Fulton L."/>
            <person name="Fulton R."/>
            <person name="Matthews L."/>
            <person name="Whitehead S."/>
            <person name="Chow W."/>
            <person name="Torrance J."/>
            <person name="Dunn M."/>
            <person name="Harden G."/>
            <person name="Threadgold G."/>
            <person name="Wood J."/>
            <person name="Collins J."/>
            <person name="Heath P."/>
            <person name="Griffiths G."/>
            <person name="Pelan S."/>
            <person name="Grafham D."/>
            <person name="Eichler E.E."/>
            <person name="Weinstock G."/>
            <person name="Mardis E.R."/>
            <person name="Wilson R.K."/>
            <person name="Howe K."/>
            <person name="Flicek P."/>
            <person name="Hubbard T."/>
        </authorList>
    </citation>
    <scope>NUCLEOTIDE SEQUENCE [LARGE SCALE GENOMIC DNA]</scope>
    <source>
        <strain evidence="7 9">C57BL/6J</strain>
    </source>
</reference>
<evidence type="ECO:0000256" key="2">
    <source>
        <dbReference type="ARBA" id="ARBA00006375"/>
    </source>
</evidence>
<dbReference type="SUPFAM" id="SSF103506">
    <property type="entry name" value="Mitochondrial carrier"/>
    <property type="match status" value="1"/>
</dbReference>
<evidence type="ECO:0000256" key="1">
    <source>
        <dbReference type="ARBA" id="ARBA00004141"/>
    </source>
</evidence>
<evidence type="ECO:0007829" key="10">
    <source>
        <dbReference type="ProteomicsDB" id="D6RCI6"/>
    </source>
</evidence>
<dbReference type="VEuPathDB" id="HostDB:ENSMUSG00000032519"/>
<gene>
    <name evidence="7 8" type="primary">Slc25a38</name>
</gene>
<evidence type="ECO:0000256" key="5">
    <source>
        <dbReference type="PROSITE-ProRule" id="PRU00282"/>
    </source>
</evidence>
<reference evidence="7" key="4">
    <citation type="submission" date="2025-09" db="UniProtKB">
        <authorList>
            <consortium name="Ensembl"/>
        </authorList>
    </citation>
    <scope>IDENTIFICATION</scope>
    <source>
        <strain evidence="7">C57BL/6J</strain>
    </source>
</reference>
<keyword evidence="4 5" id="KW-0472">Membrane</keyword>
<dbReference type="Antibodypedia" id="12178">
    <property type="antibodies" value="117 antibodies from 26 providers"/>
</dbReference>
<dbReference type="MGI" id="MGI:2384782">
    <property type="gene designation" value="Slc25a38"/>
</dbReference>
<dbReference type="GeneTree" id="ENSGT00550000075117"/>
<evidence type="ECO:0000313" key="8">
    <source>
        <dbReference type="MGI" id="MGI:2384782"/>
    </source>
</evidence>
<evidence type="ECO:0000256" key="4">
    <source>
        <dbReference type="ARBA" id="ARBA00023136"/>
    </source>
</evidence>
<evidence type="ECO:0000313" key="9">
    <source>
        <dbReference type="Proteomes" id="UP000000589"/>
    </source>
</evidence>
<feature type="repeat" description="Solcar" evidence="5">
    <location>
        <begin position="45"/>
        <end position="134"/>
    </location>
</feature>
<name>D6RCI6_MOUSE</name>
<dbReference type="ExpressionAtlas" id="D6RCI6">
    <property type="expression patterns" value="baseline and differential"/>
</dbReference>
<keyword evidence="10" id="KW-1267">Proteomics identification</keyword>
<dbReference type="InterPro" id="IPR023395">
    <property type="entry name" value="MCP_dom_sf"/>
</dbReference>
<comment type="subcellular location">
    <subcellularLocation>
        <location evidence="1">Membrane</location>
        <topology evidence="1">Multi-pass membrane protein</topology>
    </subcellularLocation>
</comment>
<evidence type="ECO:0000256" key="6">
    <source>
        <dbReference type="RuleBase" id="RU000488"/>
    </source>
</evidence>
<dbReference type="Pfam" id="PF00153">
    <property type="entry name" value="Mito_carr"/>
    <property type="match status" value="1"/>
</dbReference>
<keyword evidence="6" id="KW-0813">Transport</keyword>
<evidence type="ECO:0000256" key="3">
    <source>
        <dbReference type="ARBA" id="ARBA00022692"/>
    </source>
</evidence>
<dbReference type="Proteomes" id="UP000000589">
    <property type="component" value="Chromosome 9"/>
</dbReference>
<keyword evidence="3 5" id="KW-0812">Transmembrane</keyword>
<organism evidence="7 9">
    <name type="scientific">Mus musculus</name>
    <name type="common">Mouse</name>
    <dbReference type="NCBI Taxonomy" id="10090"/>
    <lineage>
        <taxon>Eukaryota</taxon>
        <taxon>Metazoa</taxon>
        <taxon>Chordata</taxon>
        <taxon>Craniata</taxon>
        <taxon>Vertebrata</taxon>
        <taxon>Euteleostomi</taxon>
        <taxon>Mammalia</taxon>
        <taxon>Eutheria</taxon>
        <taxon>Euarchontoglires</taxon>
        <taxon>Glires</taxon>
        <taxon>Rodentia</taxon>
        <taxon>Myomorpha</taxon>
        <taxon>Muroidea</taxon>
        <taxon>Muridae</taxon>
        <taxon>Murinae</taxon>
        <taxon>Mus</taxon>
        <taxon>Mus</taxon>
    </lineage>
</organism>
<reference evidence="7" key="3">
    <citation type="submission" date="2025-08" db="UniProtKB">
        <authorList>
            <consortium name="Ensembl"/>
        </authorList>
    </citation>
    <scope>IDENTIFICATION</scope>
    <source>
        <strain evidence="7">C57BL/6J</strain>
    </source>
</reference>
<evidence type="ECO:0000313" key="7">
    <source>
        <dbReference type="Ensembl" id="ENSMUSP00000121454.2"/>
    </source>
</evidence>
<sequence length="195" mass="21086">MGVSAEPRSLSVAGAGLASPVIEKARSALLQSQDVEDTVETLMLHPVIKAFLCGSISGTCSTLLFQPLDLLKTRLQALQPSDLGPRRVGMLAVFLKVVRTESLLGLWKGMSPDPPCRKSQGIGFHPPHSSLQPLEDVHCEMCPWSGDLLWHPVFFEAVFLARPSSHRPGVGHPGHGLPLCGRSLHVTHHSDQDTL</sequence>
<dbReference type="InterPro" id="IPR018108">
    <property type="entry name" value="MCP_transmembrane"/>
</dbReference>
<dbReference type="PANTHER" id="PTHR46181:SF3">
    <property type="entry name" value="MITOCHONDRIAL GLYCINE TRANSPORTER"/>
    <property type="match status" value="1"/>
</dbReference>
<reference evidence="7 9" key="1">
    <citation type="journal article" date="2009" name="PLoS Biol.">
        <title>Lineage-specific biology revealed by a finished genome assembly of the mouse.</title>
        <authorList>
            <consortium name="Mouse Genome Sequencing Consortium"/>
            <person name="Church D.M."/>
            <person name="Goodstadt L."/>
            <person name="Hillier L.W."/>
            <person name="Zody M.C."/>
            <person name="Goldstein S."/>
            <person name="She X."/>
            <person name="Bult C.J."/>
            <person name="Agarwala R."/>
            <person name="Cherry J.L."/>
            <person name="DiCuccio M."/>
            <person name="Hlavina W."/>
            <person name="Kapustin Y."/>
            <person name="Meric P."/>
            <person name="Maglott D."/>
            <person name="Birtle Z."/>
            <person name="Marques A.C."/>
            <person name="Graves T."/>
            <person name="Zhou S."/>
            <person name="Teague B."/>
            <person name="Potamousis K."/>
            <person name="Churas C."/>
            <person name="Place M."/>
            <person name="Herschleb J."/>
            <person name="Runnheim R."/>
            <person name="Forrest D."/>
            <person name="Amos-Landgraf J."/>
            <person name="Schwartz D.C."/>
            <person name="Cheng Z."/>
            <person name="Lindblad-Toh K."/>
            <person name="Eichler E.E."/>
            <person name="Ponting C.P."/>
        </authorList>
    </citation>
    <scope>NUCLEOTIDE SEQUENCE [LARGE SCALE GENOMIC DNA]</scope>
    <source>
        <strain evidence="7 9">C57BL/6J</strain>
    </source>
</reference>
<dbReference type="Ensembl" id="ENSMUST00000144768.8">
    <property type="protein sequence ID" value="ENSMUSP00000121454.2"/>
    <property type="gene ID" value="ENSMUSG00000032519.12"/>
</dbReference>
<dbReference type="Gene3D" id="1.50.40.10">
    <property type="entry name" value="Mitochondrial carrier domain"/>
    <property type="match status" value="1"/>
</dbReference>
<dbReference type="GO" id="GO:0016020">
    <property type="term" value="C:membrane"/>
    <property type="evidence" value="ECO:0007669"/>
    <property type="project" value="UniProtKB-SubCell"/>
</dbReference>
<dbReference type="Bgee" id="ENSMUSG00000032519">
    <property type="expression patterns" value="Expressed in fetal liver hematopoietic progenitor cell and 189 other cell types or tissues"/>
</dbReference>
<dbReference type="PANTHER" id="PTHR46181">
    <property type="entry name" value="MITOCHONDRIAL GLYCINE TRANSPORTER"/>
    <property type="match status" value="1"/>
</dbReference>
<accession>D6RCI6</accession>
<comment type="similarity">
    <text evidence="2 6">Belongs to the mitochondrial carrier (TC 2.A.29) family.</text>
</comment>
<protein>
    <submittedName>
        <fullName evidence="7">Solute carrier family 25, member 38</fullName>
    </submittedName>
</protein>
<dbReference type="ProteomicsDB" id="363149"/>
<dbReference type="HOGENOM" id="CLU_120538_0_0_1"/>
<proteinExistence type="evidence at protein level"/>
<dbReference type="AGR" id="MGI:2384782"/>
<dbReference type="AlphaFoldDB" id="D6RCI6"/>
<dbReference type="PROSITE" id="PS50920">
    <property type="entry name" value="SOLCAR"/>
    <property type="match status" value="1"/>
</dbReference>
<keyword evidence="9" id="KW-1185">Reference proteome</keyword>